<dbReference type="EMBL" id="BMAU01021296">
    <property type="protein sequence ID" value="GFY10178.1"/>
    <property type="molecule type" value="Genomic_DNA"/>
</dbReference>
<name>A0A8X6VJP3_TRICX</name>
<accession>A0A8X6VJP3</accession>
<protein>
    <submittedName>
        <fullName evidence="2">Uncharacterized protein</fullName>
    </submittedName>
</protein>
<evidence type="ECO:0000256" key="1">
    <source>
        <dbReference type="SAM" id="MobiDB-lite"/>
    </source>
</evidence>
<keyword evidence="3" id="KW-1185">Reference proteome</keyword>
<organism evidence="2 3">
    <name type="scientific">Trichonephila clavipes</name>
    <name type="common">Golden silk orbweaver</name>
    <name type="synonym">Nephila clavipes</name>
    <dbReference type="NCBI Taxonomy" id="2585209"/>
    <lineage>
        <taxon>Eukaryota</taxon>
        <taxon>Metazoa</taxon>
        <taxon>Ecdysozoa</taxon>
        <taxon>Arthropoda</taxon>
        <taxon>Chelicerata</taxon>
        <taxon>Arachnida</taxon>
        <taxon>Araneae</taxon>
        <taxon>Araneomorphae</taxon>
        <taxon>Entelegynae</taxon>
        <taxon>Araneoidea</taxon>
        <taxon>Nephilidae</taxon>
        <taxon>Trichonephila</taxon>
    </lineage>
</organism>
<proteinExistence type="predicted"/>
<gene>
    <name evidence="2" type="ORF">TNCV_2628571</name>
</gene>
<evidence type="ECO:0000313" key="2">
    <source>
        <dbReference type="EMBL" id="GFY10178.1"/>
    </source>
</evidence>
<dbReference type="Proteomes" id="UP000887159">
    <property type="component" value="Unassembled WGS sequence"/>
</dbReference>
<comment type="caution">
    <text evidence="2">The sequence shown here is derived from an EMBL/GenBank/DDBJ whole genome shotgun (WGS) entry which is preliminary data.</text>
</comment>
<dbReference type="AlphaFoldDB" id="A0A8X6VJP3"/>
<feature type="compositionally biased region" description="Basic and acidic residues" evidence="1">
    <location>
        <begin position="1"/>
        <end position="13"/>
    </location>
</feature>
<sequence>MRFKLEHTAEKTSHLNNNNTNEDSIKSINGNDAKALYKYRIGLKKSHKNRYRIGPEMEERKPQSGTAVAHPPIQQGTPCVLLVSHRKPTQLESRALVPFTGGETELIKDALQQSHLVQPLGISKYNILLGGGVATVPAVGGTQGRATRPKSRLGIFERKILRCILGGFQVNGSWRRRSNLELYKIYKHPGIVKFVKLQRLKWAGGGMNENRSGKAHGK</sequence>
<evidence type="ECO:0000313" key="3">
    <source>
        <dbReference type="Proteomes" id="UP000887159"/>
    </source>
</evidence>
<feature type="compositionally biased region" description="Polar residues" evidence="1">
    <location>
        <begin position="14"/>
        <end position="27"/>
    </location>
</feature>
<feature type="region of interest" description="Disordered" evidence="1">
    <location>
        <begin position="1"/>
        <end position="27"/>
    </location>
</feature>
<reference evidence="2" key="1">
    <citation type="submission" date="2020-08" db="EMBL/GenBank/DDBJ databases">
        <title>Multicomponent nature underlies the extraordinary mechanical properties of spider dragline silk.</title>
        <authorList>
            <person name="Kono N."/>
            <person name="Nakamura H."/>
            <person name="Mori M."/>
            <person name="Yoshida Y."/>
            <person name="Ohtoshi R."/>
            <person name="Malay A.D."/>
            <person name="Moran D.A.P."/>
            <person name="Tomita M."/>
            <person name="Numata K."/>
            <person name="Arakawa K."/>
        </authorList>
    </citation>
    <scope>NUCLEOTIDE SEQUENCE</scope>
</reference>